<evidence type="ECO:0000256" key="1">
    <source>
        <dbReference type="SAM" id="MobiDB-lite"/>
    </source>
</evidence>
<protein>
    <submittedName>
        <fullName evidence="2">Uncharacterized protein</fullName>
    </submittedName>
</protein>
<proteinExistence type="predicted"/>
<feature type="compositionally biased region" description="Basic residues" evidence="1">
    <location>
        <begin position="89"/>
        <end position="110"/>
    </location>
</feature>
<accession>A0AAD5DAU7</accession>
<dbReference type="AlphaFoldDB" id="A0AAD5DAU7"/>
<reference evidence="2" key="1">
    <citation type="submission" date="2022-06" db="EMBL/GenBank/DDBJ databases">
        <title>Uncovering the hologenomic basis of an extraordinary plant invasion.</title>
        <authorList>
            <person name="Bieker V.C."/>
            <person name="Martin M.D."/>
            <person name="Gilbert T."/>
            <person name="Hodgins K."/>
            <person name="Battlay P."/>
            <person name="Petersen B."/>
            <person name="Wilson J."/>
        </authorList>
    </citation>
    <scope>NUCLEOTIDE SEQUENCE</scope>
    <source>
        <strain evidence="2">AA19_3_7</strain>
        <tissue evidence="2">Leaf</tissue>
    </source>
</reference>
<evidence type="ECO:0000313" key="2">
    <source>
        <dbReference type="EMBL" id="KAI7756362.1"/>
    </source>
</evidence>
<feature type="compositionally biased region" description="Acidic residues" evidence="1">
    <location>
        <begin position="65"/>
        <end position="81"/>
    </location>
</feature>
<evidence type="ECO:0000313" key="3">
    <source>
        <dbReference type="Proteomes" id="UP001206925"/>
    </source>
</evidence>
<feature type="compositionally biased region" description="Basic and acidic residues" evidence="1">
    <location>
        <begin position="121"/>
        <end position="152"/>
    </location>
</feature>
<dbReference type="EMBL" id="JAMZMK010000423">
    <property type="protein sequence ID" value="KAI7756362.1"/>
    <property type="molecule type" value="Genomic_DNA"/>
</dbReference>
<dbReference type="Proteomes" id="UP001206925">
    <property type="component" value="Unassembled WGS sequence"/>
</dbReference>
<comment type="caution">
    <text evidence="2">The sequence shown here is derived from an EMBL/GenBank/DDBJ whole genome shotgun (WGS) entry which is preliminary data.</text>
</comment>
<feature type="region of interest" description="Disordered" evidence="1">
    <location>
        <begin position="21"/>
        <end position="152"/>
    </location>
</feature>
<keyword evidence="3" id="KW-1185">Reference proteome</keyword>
<sequence length="152" mass="17192">MKRKERQQKLHDSLINILYALSSSSSPSPPPPPPSQSSHQTKFDDETLNIAREIINSDTHHINTDELEEEKEEERSEEDGELGSQKLTRAQRKRLRKKKLKEAASHRRHIIGPQLPVDQMGGDRIDGEVSDGSEHGHEDGCMEGVRRNAAEI</sequence>
<name>A0AAD5DAU7_AMBAR</name>
<organism evidence="2 3">
    <name type="scientific">Ambrosia artemisiifolia</name>
    <name type="common">Common ragweed</name>
    <dbReference type="NCBI Taxonomy" id="4212"/>
    <lineage>
        <taxon>Eukaryota</taxon>
        <taxon>Viridiplantae</taxon>
        <taxon>Streptophyta</taxon>
        <taxon>Embryophyta</taxon>
        <taxon>Tracheophyta</taxon>
        <taxon>Spermatophyta</taxon>
        <taxon>Magnoliopsida</taxon>
        <taxon>eudicotyledons</taxon>
        <taxon>Gunneridae</taxon>
        <taxon>Pentapetalae</taxon>
        <taxon>asterids</taxon>
        <taxon>campanulids</taxon>
        <taxon>Asterales</taxon>
        <taxon>Asteraceae</taxon>
        <taxon>Asteroideae</taxon>
        <taxon>Heliantheae alliance</taxon>
        <taxon>Heliantheae</taxon>
        <taxon>Ambrosia</taxon>
    </lineage>
</organism>
<gene>
    <name evidence="2" type="ORF">M8C21_011104</name>
</gene>